<feature type="transmembrane region" description="Helical" evidence="2">
    <location>
        <begin position="12"/>
        <end position="34"/>
    </location>
</feature>
<proteinExistence type="predicted"/>
<feature type="transmembrane region" description="Helical" evidence="2">
    <location>
        <begin position="40"/>
        <end position="64"/>
    </location>
</feature>
<feature type="transmembrane region" description="Helical" evidence="2">
    <location>
        <begin position="76"/>
        <end position="99"/>
    </location>
</feature>
<name>A0ABY6HAV8_9FIRM</name>
<evidence type="ECO:0000256" key="2">
    <source>
        <dbReference type="SAM" id="Phobius"/>
    </source>
</evidence>
<protein>
    <submittedName>
        <fullName evidence="3">Uncharacterized protein</fullName>
    </submittedName>
</protein>
<feature type="region of interest" description="Disordered" evidence="1">
    <location>
        <begin position="122"/>
        <end position="162"/>
    </location>
</feature>
<organism evidence="3 4">
    <name type="scientific">Acetobacterium wieringae</name>
    <dbReference type="NCBI Taxonomy" id="52694"/>
    <lineage>
        <taxon>Bacteria</taxon>
        <taxon>Bacillati</taxon>
        <taxon>Bacillota</taxon>
        <taxon>Clostridia</taxon>
        <taxon>Eubacteriales</taxon>
        <taxon>Eubacteriaceae</taxon>
        <taxon>Acetobacterium</taxon>
    </lineage>
</organism>
<keyword evidence="4" id="KW-1185">Reference proteome</keyword>
<keyword evidence="2" id="KW-1133">Transmembrane helix</keyword>
<evidence type="ECO:0000313" key="3">
    <source>
        <dbReference type="EMBL" id="UYO61611.1"/>
    </source>
</evidence>
<evidence type="ECO:0000313" key="4">
    <source>
        <dbReference type="Proteomes" id="UP001163550"/>
    </source>
</evidence>
<reference evidence="3" key="1">
    <citation type="submission" date="2021-11" db="EMBL/GenBank/DDBJ databases">
        <title>Isoprene-degrading acetogen.</title>
        <authorList>
            <person name="Yang Y."/>
            <person name="Jin H."/>
            <person name="Yan J."/>
        </authorList>
    </citation>
    <scope>NUCLEOTIDE SEQUENCE</scope>
    <source>
        <strain evidence="3">Berkeley</strain>
    </source>
</reference>
<sequence length="162" mass="19147">MLFRNEIKKTVVLSVIGGIIGIIMLISGDYPYWYSLIMPFWTIGTFYAGLTLVSMVIYITKIYLVSQFISFFLKNIAFWTTLFIVLWVFGFFAILYFGWIIGIGKWCHSLYTSYLNNNKYPSKKRTKNSQHKISQHKRSASKSRSKSRRSNYPKNRSHYYRN</sequence>
<evidence type="ECO:0000256" key="1">
    <source>
        <dbReference type="SAM" id="MobiDB-lite"/>
    </source>
</evidence>
<dbReference type="RefSeq" id="WP_263992493.1">
    <property type="nucleotide sequence ID" value="NZ_CP087994.1"/>
</dbReference>
<dbReference type="Proteomes" id="UP001163550">
    <property type="component" value="Chromosome"/>
</dbReference>
<keyword evidence="2" id="KW-0472">Membrane</keyword>
<gene>
    <name evidence="3" type="ORF">LNN31_12550</name>
</gene>
<keyword evidence="2" id="KW-0812">Transmembrane</keyword>
<accession>A0ABY6HAV8</accession>
<dbReference type="EMBL" id="CP087994">
    <property type="protein sequence ID" value="UYO61611.1"/>
    <property type="molecule type" value="Genomic_DNA"/>
</dbReference>